<organism evidence="5 6">
    <name type="scientific">Uliginosibacterium paludis</name>
    <dbReference type="NCBI Taxonomy" id="1615952"/>
    <lineage>
        <taxon>Bacteria</taxon>
        <taxon>Pseudomonadati</taxon>
        <taxon>Pseudomonadota</taxon>
        <taxon>Betaproteobacteria</taxon>
        <taxon>Rhodocyclales</taxon>
        <taxon>Zoogloeaceae</taxon>
        <taxon>Uliginosibacterium</taxon>
    </lineage>
</organism>
<keyword evidence="3" id="KW-0472">Membrane</keyword>
<evidence type="ECO:0000313" key="5">
    <source>
        <dbReference type="EMBL" id="MET1488292.1"/>
    </source>
</evidence>
<evidence type="ECO:0000259" key="4">
    <source>
        <dbReference type="Pfam" id="PF01464"/>
    </source>
</evidence>
<reference evidence="5 6" key="1">
    <citation type="submission" date="2024-07" db="EMBL/GenBank/DDBJ databases">
        <title>Uliginosibacterium paludis KCTC:42655.</title>
        <authorList>
            <person name="Kim M.K."/>
        </authorList>
    </citation>
    <scope>NUCLEOTIDE SEQUENCE [LARGE SCALE GENOMIC DNA]</scope>
    <source>
        <strain evidence="5 6">KCTC 42655</strain>
    </source>
</reference>
<evidence type="ECO:0000313" key="6">
    <source>
        <dbReference type="Proteomes" id="UP001548590"/>
    </source>
</evidence>
<dbReference type="InterPro" id="IPR008258">
    <property type="entry name" value="Transglycosylase_SLT_dom_1"/>
</dbReference>
<proteinExistence type="inferred from homology"/>
<dbReference type="PANTHER" id="PTHR37423:SF2">
    <property type="entry name" value="MEMBRANE-BOUND LYTIC MUREIN TRANSGLYCOSYLASE C"/>
    <property type="match status" value="1"/>
</dbReference>
<keyword evidence="6" id="KW-1185">Reference proteome</keyword>
<sequence>MTHVVRLSRFFKHLFTFIVHFAHGGFVMLGAIVMALGAYQVIQFGPAGLDPRSAFGYKPAVGAYASEDVALADESLEESAGAERVSGMPAGYARVANAIAKRHRVSPVVVETLVQAAIKEGRSNGIDPMLILAVITVESRFNPFAESAFGAQGLMQIIPRFHVEKIASEKGAAALFDPIENIRVGTMILKNYIRSTGSVDAGLQMYGGASADPEMSYAAKVQSELERLRALSHPGGPLRTANRAGADPQA</sequence>
<keyword evidence="3" id="KW-0812">Transmembrane</keyword>
<gene>
    <name evidence="5" type="ORF">ABVT11_00530</name>
</gene>
<dbReference type="Proteomes" id="UP001548590">
    <property type="component" value="Unassembled WGS sequence"/>
</dbReference>
<comment type="caution">
    <text evidence="5">The sequence shown here is derived from an EMBL/GenBank/DDBJ whole genome shotgun (WGS) entry which is preliminary data.</text>
</comment>
<keyword evidence="3" id="KW-1133">Transmembrane helix</keyword>
<feature type="region of interest" description="Disordered" evidence="2">
    <location>
        <begin position="231"/>
        <end position="250"/>
    </location>
</feature>
<accession>A0ABV2CKF4</accession>
<feature type="domain" description="Transglycosylase SLT" evidence="4">
    <location>
        <begin position="117"/>
        <end position="197"/>
    </location>
</feature>
<evidence type="ECO:0000256" key="1">
    <source>
        <dbReference type="ARBA" id="ARBA00007734"/>
    </source>
</evidence>
<name>A0ABV2CKF4_9RHOO</name>
<dbReference type="RefSeq" id="WP_345926276.1">
    <property type="nucleotide sequence ID" value="NZ_JBDIVF010000003.1"/>
</dbReference>
<feature type="transmembrane region" description="Helical" evidence="3">
    <location>
        <begin position="21"/>
        <end position="42"/>
    </location>
</feature>
<dbReference type="SUPFAM" id="SSF53955">
    <property type="entry name" value="Lysozyme-like"/>
    <property type="match status" value="1"/>
</dbReference>
<evidence type="ECO:0000256" key="3">
    <source>
        <dbReference type="SAM" id="Phobius"/>
    </source>
</evidence>
<comment type="similarity">
    <text evidence="1">Belongs to the transglycosylase Slt family.</text>
</comment>
<evidence type="ECO:0000256" key="2">
    <source>
        <dbReference type="SAM" id="MobiDB-lite"/>
    </source>
</evidence>
<dbReference type="InterPro" id="IPR023346">
    <property type="entry name" value="Lysozyme-like_dom_sf"/>
</dbReference>
<dbReference type="Gene3D" id="1.10.530.10">
    <property type="match status" value="1"/>
</dbReference>
<protein>
    <submittedName>
        <fullName evidence="5">Transglycosylase SLT domain-containing protein</fullName>
    </submittedName>
</protein>
<dbReference type="EMBL" id="JBEWLZ010000001">
    <property type="protein sequence ID" value="MET1488292.1"/>
    <property type="molecule type" value="Genomic_DNA"/>
</dbReference>
<dbReference type="Pfam" id="PF01464">
    <property type="entry name" value="SLT"/>
    <property type="match status" value="1"/>
</dbReference>
<dbReference type="PANTHER" id="PTHR37423">
    <property type="entry name" value="SOLUBLE LYTIC MUREIN TRANSGLYCOSYLASE-RELATED"/>
    <property type="match status" value="1"/>
</dbReference>